<comment type="caution">
    <text evidence="1">The sequence shown here is derived from an EMBL/GenBank/DDBJ whole genome shotgun (WGS) entry which is preliminary data.</text>
</comment>
<dbReference type="OrthoDB" id="9788327at2"/>
<dbReference type="AlphaFoldDB" id="A0A9X5C7T8"/>
<gene>
    <name evidence="1" type="ORF">FMM80_11590</name>
</gene>
<dbReference type="Proteomes" id="UP000474104">
    <property type="component" value="Unassembled WGS sequence"/>
</dbReference>
<dbReference type="InterPro" id="IPR038765">
    <property type="entry name" value="Papain-like_cys_pep_sf"/>
</dbReference>
<reference evidence="1 2" key="1">
    <citation type="submission" date="2019-07" db="EMBL/GenBank/DDBJ databases">
        <title>Draft genome sequences of 15 bacterial species constituting the stable defined intestinal microbiota of the GM15 gnotobiotic mouse model.</title>
        <authorList>
            <person name="Elie C."/>
            <person name="Mathieu A."/>
            <person name="Saliou A."/>
            <person name="Darnaud M."/>
            <person name="Leulier F."/>
            <person name="Tamellini A."/>
        </authorList>
    </citation>
    <scope>NUCLEOTIDE SEQUENCE [LARGE SCALE GENOMIC DNA]</scope>
    <source>
        <strain evidence="2">ASF 502</strain>
    </source>
</reference>
<organism evidence="1 2">
    <name type="scientific">Schaedlerella arabinosiphila</name>
    <dbReference type="NCBI Taxonomy" id="2044587"/>
    <lineage>
        <taxon>Bacteria</taxon>
        <taxon>Bacillati</taxon>
        <taxon>Bacillota</taxon>
        <taxon>Clostridia</taxon>
        <taxon>Lachnospirales</taxon>
        <taxon>Lachnospiraceae</taxon>
        <taxon>Schaedlerella</taxon>
    </lineage>
</organism>
<name>A0A9X5C7T8_9FIRM</name>
<evidence type="ECO:0000313" key="2">
    <source>
        <dbReference type="Proteomes" id="UP000474104"/>
    </source>
</evidence>
<evidence type="ECO:0000313" key="1">
    <source>
        <dbReference type="EMBL" id="NDO69286.1"/>
    </source>
</evidence>
<dbReference type="RefSeq" id="WP_004074129.1">
    <property type="nucleotide sequence ID" value="NZ_VIRB01000068.1"/>
</dbReference>
<dbReference type="SUPFAM" id="SSF54001">
    <property type="entry name" value="Cysteine proteinases"/>
    <property type="match status" value="1"/>
</dbReference>
<proteinExistence type="predicted"/>
<evidence type="ECO:0008006" key="3">
    <source>
        <dbReference type="Google" id="ProtNLM"/>
    </source>
</evidence>
<sequence>MRKSITGISNAKMQDLNHVKQIERTFTIYSTFDGFQYYKDKLLFQERCIYEDLKTGILSFSEKIDISPCEKKVEIEKIYRYVMLDTPMIFHVDKCNVFMDGKKISVRPKYKMSSSIYKDIKDECLSTINKIKNLVEKENEWGILFEIHTYLIDTVLYHEGGGEHDITGPFLKNSGVCDGIAKAVKSICDYVAFPCVVIEGEAQRADGKIGRHAWNAIKIDGKWNYYDFTFDITLNQNNPCKSIKCVDYFGLDYRRMSNDHFSWSTKLDTDNQHADYFAKFKLVIACQGELENMVFRGMEEGNPDFAFRIAEHWREFAIGDSLEKLIDLAVKKYNRSYRYTYIFNEKQRTGYVHIT</sequence>
<protein>
    <recommendedName>
        <fullName evidence="3">Transglutaminase-like domain-containing protein</fullName>
    </recommendedName>
</protein>
<dbReference type="Gene3D" id="3.10.620.30">
    <property type="match status" value="1"/>
</dbReference>
<accession>A0A9X5C7T8</accession>
<dbReference type="EMBL" id="VIRB01000068">
    <property type="protein sequence ID" value="NDO69286.1"/>
    <property type="molecule type" value="Genomic_DNA"/>
</dbReference>